<dbReference type="OrthoDB" id="4868998at2759"/>
<dbReference type="RefSeq" id="XP_008602243.1">
    <property type="nucleotide sequence ID" value="XM_008604021.1"/>
</dbReference>
<proteinExistence type="predicted"/>
<evidence type="ECO:0000256" key="1">
    <source>
        <dbReference type="SAM" id="MobiDB-lite"/>
    </source>
</evidence>
<name>J4UGQ9_BEAB2</name>
<organism evidence="2 3">
    <name type="scientific">Beauveria bassiana (strain ARSEF 2860)</name>
    <name type="common">White muscardine disease fungus</name>
    <name type="synonym">Tritirachium shiotae</name>
    <dbReference type="NCBI Taxonomy" id="655819"/>
    <lineage>
        <taxon>Eukaryota</taxon>
        <taxon>Fungi</taxon>
        <taxon>Dikarya</taxon>
        <taxon>Ascomycota</taxon>
        <taxon>Pezizomycotina</taxon>
        <taxon>Sordariomycetes</taxon>
        <taxon>Hypocreomycetidae</taxon>
        <taxon>Hypocreales</taxon>
        <taxon>Cordycipitaceae</taxon>
        <taxon>Beauveria</taxon>
    </lineage>
</organism>
<reference evidence="2 3" key="1">
    <citation type="journal article" date="2012" name="Sci. Rep.">
        <title>Genomic perspectives on the evolution of fungal entomopathogenicity in Beauveria bassiana.</title>
        <authorList>
            <person name="Xiao G."/>
            <person name="Ying S.H."/>
            <person name="Zheng P."/>
            <person name="Wang Z.L."/>
            <person name="Zhang S."/>
            <person name="Xie X.Q."/>
            <person name="Shang Y."/>
            <person name="St Leger R.J."/>
            <person name="Zhao G.P."/>
            <person name="Wang C."/>
            <person name="Feng M.G."/>
        </authorList>
    </citation>
    <scope>NUCLEOTIDE SEQUENCE [LARGE SCALE GENOMIC DNA]</scope>
    <source>
        <strain evidence="2 3">ARSEF 2860</strain>
    </source>
</reference>
<dbReference type="AlphaFoldDB" id="J4UGQ9"/>
<feature type="compositionally biased region" description="Basic and acidic residues" evidence="1">
    <location>
        <begin position="236"/>
        <end position="248"/>
    </location>
</feature>
<dbReference type="EMBL" id="JH725191">
    <property type="protein sequence ID" value="EJP62127.1"/>
    <property type="molecule type" value="Genomic_DNA"/>
</dbReference>
<sequence>MAEPASAVFGLAIPVVQRLFKLHGKLEEIVGAPKDVRIFNSEMLILAISVNNFQMQSPALLKVLTEPRKQDALLDAQALANHFDMIIKSTEVASNLILSTFDWNLGTFGKILGRVQWIFRKPAIIEARCSMTLFVTLINMFINSVIMESLIQEYKFSMARGSEPSREISDKLDLFGQLLKRDLGRVRRALRQWQQSSTSKRDERRRIERTARFIKRKARRVIETLPPQPSKRRRPRYPDEQDRSKSDAEDGGATCWSARRLRNKRRRGHEDNLDTKENDKSIKPV</sequence>
<evidence type="ECO:0000313" key="3">
    <source>
        <dbReference type="Proteomes" id="UP000002762"/>
    </source>
</evidence>
<dbReference type="GeneID" id="19891936"/>
<protein>
    <submittedName>
        <fullName evidence="2">Uncharacterized protein</fullName>
    </submittedName>
</protein>
<keyword evidence="3" id="KW-1185">Reference proteome</keyword>
<accession>J4UGQ9</accession>
<dbReference type="Proteomes" id="UP000002762">
    <property type="component" value="Unassembled WGS sequence"/>
</dbReference>
<feature type="compositionally biased region" description="Basic and acidic residues" evidence="1">
    <location>
        <begin position="268"/>
        <end position="285"/>
    </location>
</feature>
<dbReference type="InParanoid" id="J4UGQ9"/>
<gene>
    <name evidence="2" type="ORF">BBA_08924</name>
</gene>
<feature type="region of interest" description="Disordered" evidence="1">
    <location>
        <begin position="222"/>
        <end position="285"/>
    </location>
</feature>
<evidence type="ECO:0000313" key="2">
    <source>
        <dbReference type="EMBL" id="EJP62127.1"/>
    </source>
</evidence>
<dbReference type="HOGENOM" id="CLU_976559_0_0_1"/>